<dbReference type="GO" id="GO:0005737">
    <property type="term" value="C:cytoplasm"/>
    <property type="evidence" value="ECO:0007669"/>
    <property type="project" value="InterPro"/>
</dbReference>
<evidence type="ECO:0000256" key="7">
    <source>
        <dbReference type="PIRSR" id="PIRSR000102-1"/>
    </source>
</evidence>
<feature type="binding site" evidence="8">
    <location>
        <position position="111"/>
    </location>
    <ligand>
        <name>NAD(+)</name>
        <dbReference type="ChEBI" id="CHEBI:57540"/>
    </ligand>
</feature>
<dbReference type="EC" id="1.1.1.27" evidence="3 9"/>
<gene>
    <name evidence="12" type="ORF">GWI33_021277</name>
</gene>
<dbReference type="PIRSF" id="PIRSF000102">
    <property type="entry name" value="Lac_mal_DH"/>
    <property type="match status" value="1"/>
</dbReference>
<keyword evidence="5 8" id="KW-0520">NAD</keyword>
<comment type="catalytic activity">
    <reaction evidence="6 9">
        <text>(S)-lactate + NAD(+) = pyruvate + NADH + H(+)</text>
        <dbReference type="Rhea" id="RHEA:23444"/>
        <dbReference type="ChEBI" id="CHEBI:15361"/>
        <dbReference type="ChEBI" id="CHEBI:15378"/>
        <dbReference type="ChEBI" id="CHEBI:16651"/>
        <dbReference type="ChEBI" id="CHEBI:57540"/>
        <dbReference type="ChEBI" id="CHEBI:57945"/>
        <dbReference type="EC" id="1.1.1.27"/>
    </reaction>
</comment>
<sequence length="330" mass="35600">MSTKDTLMHVVADHCDAAIDKVTVVGTGDVGMACAFSILAQGISSDVALIDMNENKLTGEKLDLQHGCLFLSARISAGADYAVTANSKVCIITAGVRQKEGESRLDLVQRNADVLKNIVPNLVKYSPDTILIVVTNPCDIMAWVTWKISGLPKNKVMASGTTLDSSRFRFFISEKLGVSPDSVHAWIIGEHGDSSVAVWSGVNVAGVRLKDINPKIGSDSDPENWKNIHKQVIQSAYEVIKLKGFTNWAIGLSTASIVKSILRNSNKVMPVSTCIKGVCGIENEVFLSLPCTVGRNGVTDIVELTLSEEERCYLKFSAARMMEIAAGVKL</sequence>
<dbReference type="Gene3D" id="3.40.50.720">
    <property type="entry name" value="NAD(P)-binding Rossmann-like Domain"/>
    <property type="match status" value="1"/>
</dbReference>
<dbReference type="InterPro" id="IPR022383">
    <property type="entry name" value="Lactate/malate_DH_C"/>
</dbReference>
<dbReference type="Pfam" id="PF00056">
    <property type="entry name" value="Ldh_1_N"/>
    <property type="match status" value="1"/>
</dbReference>
<dbReference type="OrthoDB" id="5405561at2759"/>
<evidence type="ECO:0000256" key="9">
    <source>
        <dbReference type="RuleBase" id="RU000496"/>
    </source>
</evidence>
<evidence type="ECO:0000259" key="11">
    <source>
        <dbReference type="Pfam" id="PF02866"/>
    </source>
</evidence>
<dbReference type="InterPro" id="IPR011304">
    <property type="entry name" value="L-lactate_DH"/>
</dbReference>
<evidence type="ECO:0000256" key="8">
    <source>
        <dbReference type="PIRSR" id="PIRSR000102-3"/>
    </source>
</evidence>
<evidence type="ECO:0000256" key="5">
    <source>
        <dbReference type="ARBA" id="ARBA00023027"/>
    </source>
</evidence>
<evidence type="ECO:0000313" key="13">
    <source>
        <dbReference type="Proteomes" id="UP000625711"/>
    </source>
</evidence>
<feature type="domain" description="Lactate/malate dehydrogenase N-terminal" evidence="10">
    <location>
        <begin position="21"/>
        <end position="157"/>
    </location>
</feature>
<dbReference type="Proteomes" id="UP000625711">
    <property type="component" value="Unassembled WGS sequence"/>
</dbReference>
<feature type="active site" description="Proton acceptor" evidence="7">
    <location>
        <position position="191"/>
    </location>
</feature>
<comment type="caution">
    <text evidence="12">The sequence shown here is derived from an EMBL/GenBank/DDBJ whole genome shotgun (WGS) entry which is preliminary data.</text>
</comment>
<dbReference type="InterPro" id="IPR001236">
    <property type="entry name" value="Lactate/malate_DH_N"/>
</dbReference>
<accession>A0A834HNY0</accession>
<protein>
    <recommendedName>
        <fullName evidence="3 9">L-lactate dehydrogenase</fullName>
        <ecNumber evidence="3 9">1.1.1.27</ecNumber>
    </recommendedName>
</protein>
<dbReference type="EMBL" id="JAACXV010014634">
    <property type="protein sequence ID" value="KAF7265284.1"/>
    <property type="molecule type" value="Genomic_DNA"/>
</dbReference>
<dbReference type="InterPro" id="IPR015955">
    <property type="entry name" value="Lactate_DH/Glyco_Ohase_4_C"/>
</dbReference>
<dbReference type="NCBIfam" id="TIGR01771">
    <property type="entry name" value="L-LDH-NAD"/>
    <property type="match status" value="1"/>
</dbReference>
<keyword evidence="13" id="KW-1185">Reference proteome</keyword>
<feature type="binding site" evidence="8">
    <location>
        <begin position="26"/>
        <end position="31"/>
    </location>
    <ligand>
        <name>NAD(+)</name>
        <dbReference type="ChEBI" id="CHEBI:57540"/>
    </ligand>
</feature>
<dbReference type="GO" id="GO:0004459">
    <property type="term" value="F:L-lactate dehydrogenase (NAD+) activity"/>
    <property type="evidence" value="ECO:0007669"/>
    <property type="project" value="UniProtKB-EC"/>
</dbReference>
<evidence type="ECO:0000256" key="1">
    <source>
        <dbReference type="ARBA" id="ARBA00004843"/>
    </source>
</evidence>
<dbReference type="FunFam" id="3.40.50.720:FF:000018">
    <property type="entry name" value="Malate dehydrogenase"/>
    <property type="match status" value="1"/>
</dbReference>
<dbReference type="InterPro" id="IPR018177">
    <property type="entry name" value="L-lactate_DH_AS"/>
</dbReference>
<evidence type="ECO:0000256" key="4">
    <source>
        <dbReference type="ARBA" id="ARBA00023002"/>
    </source>
</evidence>
<name>A0A834HNY0_RHYFE</name>
<dbReference type="AlphaFoldDB" id="A0A834HNY0"/>
<dbReference type="GO" id="GO:0006089">
    <property type="term" value="P:lactate metabolic process"/>
    <property type="evidence" value="ECO:0007669"/>
    <property type="project" value="TreeGrafter"/>
</dbReference>
<dbReference type="PROSITE" id="PS00064">
    <property type="entry name" value="L_LDH"/>
    <property type="match status" value="1"/>
</dbReference>
<dbReference type="InterPro" id="IPR001557">
    <property type="entry name" value="L-lactate/malate_DH"/>
</dbReference>
<evidence type="ECO:0000256" key="3">
    <source>
        <dbReference type="ARBA" id="ARBA00012967"/>
    </source>
</evidence>
<evidence type="ECO:0000256" key="6">
    <source>
        <dbReference type="ARBA" id="ARBA00049258"/>
    </source>
</evidence>
<dbReference type="InterPro" id="IPR036291">
    <property type="entry name" value="NAD(P)-bd_dom_sf"/>
</dbReference>
<comment type="similarity">
    <text evidence="2">Belongs to the LDH/MDH superfamily. LDH family.</text>
</comment>
<dbReference type="PANTHER" id="PTHR43128:SF16">
    <property type="entry name" value="L-LACTATE DEHYDROGENASE"/>
    <property type="match status" value="1"/>
</dbReference>
<evidence type="ECO:0000313" key="12">
    <source>
        <dbReference type="EMBL" id="KAF7265284.1"/>
    </source>
</evidence>
<dbReference type="SUPFAM" id="SSF51735">
    <property type="entry name" value="NAD(P)-binding Rossmann-fold domains"/>
    <property type="match status" value="1"/>
</dbReference>
<comment type="pathway">
    <text evidence="1 9">Fermentation; pyruvate fermentation to lactate; (S)-lactate from pyruvate: step 1/1.</text>
</comment>
<dbReference type="HAMAP" id="MF_00488">
    <property type="entry name" value="Lactate_dehydrog"/>
    <property type="match status" value="1"/>
</dbReference>
<dbReference type="SUPFAM" id="SSF56327">
    <property type="entry name" value="LDH C-terminal domain-like"/>
    <property type="match status" value="1"/>
</dbReference>
<feature type="binding site" evidence="8">
    <location>
        <begin position="134"/>
        <end position="136"/>
    </location>
    <ligand>
        <name>NAD(+)</name>
        <dbReference type="ChEBI" id="CHEBI:57540"/>
    </ligand>
</feature>
<keyword evidence="4 9" id="KW-0560">Oxidoreductase</keyword>
<evidence type="ECO:0000256" key="2">
    <source>
        <dbReference type="ARBA" id="ARBA00006054"/>
    </source>
</evidence>
<dbReference type="PANTHER" id="PTHR43128">
    <property type="entry name" value="L-2-HYDROXYCARBOXYLATE DEHYDROGENASE (NAD(P)(+))"/>
    <property type="match status" value="1"/>
</dbReference>
<feature type="binding site" evidence="8">
    <location>
        <position position="51"/>
    </location>
    <ligand>
        <name>NAD(+)</name>
        <dbReference type="ChEBI" id="CHEBI:57540"/>
    </ligand>
</feature>
<dbReference type="PRINTS" id="PR00086">
    <property type="entry name" value="LLDHDRGNASE"/>
</dbReference>
<proteinExistence type="inferred from homology"/>
<dbReference type="Pfam" id="PF02866">
    <property type="entry name" value="Ldh_1_C"/>
    <property type="match status" value="1"/>
</dbReference>
<dbReference type="UniPathway" id="UPA00554">
    <property type="reaction ID" value="UER00611"/>
</dbReference>
<organism evidence="12 13">
    <name type="scientific">Rhynchophorus ferrugineus</name>
    <name type="common">Red palm weevil</name>
    <name type="synonym">Curculio ferrugineus</name>
    <dbReference type="NCBI Taxonomy" id="354439"/>
    <lineage>
        <taxon>Eukaryota</taxon>
        <taxon>Metazoa</taxon>
        <taxon>Ecdysozoa</taxon>
        <taxon>Arthropoda</taxon>
        <taxon>Hexapoda</taxon>
        <taxon>Insecta</taxon>
        <taxon>Pterygota</taxon>
        <taxon>Neoptera</taxon>
        <taxon>Endopterygota</taxon>
        <taxon>Coleoptera</taxon>
        <taxon>Polyphaga</taxon>
        <taxon>Cucujiformia</taxon>
        <taxon>Curculionidae</taxon>
        <taxon>Dryophthorinae</taxon>
        <taxon>Rhynchophorus</taxon>
    </lineage>
</organism>
<evidence type="ECO:0000259" key="10">
    <source>
        <dbReference type="Pfam" id="PF00056"/>
    </source>
</evidence>
<reference evidence="12" key="1">
    <citation type="submission" date="2020-08" db="EMBL/GenBank/DDBJ databases">
        <title>Genome sequencing and assembly of the red palm weevil Rhynchophorus ferrugineus.</title>
        <authorList>
            <person name="Dias G.B."/>
            <person name="Bergman C.M."/>
            <person name="Manee M."/>
        </authorList>
    </citation>
    <scope>NUCLEOTIDE SEQUENCE</scope>
    <source>
        <strain evidence="12">AA-2017</strain>
        <tissue evidence="12">Whole larva</tissue>
    </source>
</reference>
<dbReference type="Gene3D" id="3.90.110.10">
    <property type="entry name" value="Lactate dehydrogenase/glycoside hydrolase, family 4, C-terminal"/>
    <property type="match status" value="1"/>
</dbReference>
<dbReference type="CDD" id="cd05293">
    <property type="entry name" value="LDH_1"/>
    <property type="match status" value="1"/>
</dbReference>
<feature type="domain" description="Lactate/malate dehydrogenase C-terminal" evidence="11">
    <location>
        <begin position="161"/>
        <end position="321"/>
    </location>
</feature>